<name>A0ABN8WZJ8_9GAMM</name>
<gene>
    <name evidence="4" type="ORF">MSZNOR_1206</name>
</gene>
<evidence type="ECO:0000256" key="2">
    <source>
        <dbReference type="SAM" id="MobiDB-lite"/>
    </source>
</evidence>
<dbReference type="CDD" id="cd03468">
    <property type="entry name" value="PolY_like"/>
    <property type="match status" value="1"/>
</dbReference>
<keyword evidence="5" id="KW-1185">Reference proteome</keyword>
<dbReference type="InterPro" id="IPR050356">
    <property type="entry name" value="SulA_CellDiv_inhibitor"/>
</dbReference>
<organism evidence="4 5">
    <name type="scientific">Methylocaldum szegediense</name>
    <dbReference type="NCBI Taxonomy" id="73780"/>
    <lineage>
        <taxon>Bacteria</taxon>
        <taxon>Pseudomonadati</taxon>
        <taxon>Pseudomonadota</taxon>
        <taxon>Gammaproteobacteria</taxon>
        <taxon>Methylococcales</taxon>
        <taxon>Methylococcaceae</taxon>
        <taxon>Methylocaldum</taxon>
    </lineage>
</organism>
<evidence type="ECO:0000313" key="4">
    <source>
        <dbReference type="EMBL" id="CAI8780250.1"/>
    </source>
</evidence>
<dbReference type="EMBL" id="OX458333">
    <property type="protein sequence ID" value="CAI8780250.1"/>
    <property type="molecule type" value="Genomic_DNA"/>
</dbReference>
<feature type="domain" description="UmuC" evidence="3">
    <location>
        <begin position="48"/>
        <end position="172"/>
    </location>
</feature>
<dbReference type="Proteomes" id="UP001162030">
    <property type="component" value="Chromosome"/>
</dbReference>
<evidence type="ECO:0000256" key="1">
    <source>
        <dbReference type="ARBA" id="ARBA00022763"/>
    </source>
</evidence>
<protein>
    <submittedName>
        <fullName evidence="4">Protein ImuB</fullName>
    </submittedName>
</protein>
<dbReference type="PANTHER" id="PTHR35369">
    <property type="entry name" value="BLR3025 PROTEIN-RELATED"/>
    <property type="match status" value="1"/>
</dbReference>
<dbReference type="SUPFAM" id="SSF56672">
    <property type="entry name" value="DNA/RNA polymerases"/>
    <property type="match status" value="1"/>
</dbReference>
<dbReference type="InterPro" id="IPR001126">
    <property type="entry name" value="UmuC"/>
</dbReference>
<sequence length="494" mass="55593">MALHAFPAIPPTPPTAQTSGTAHSAPTALWLCCYLPHLPLEIFRLEDDRPAAVWVDSGGRSLIYAATTAAEKFCVRPGLPTNAALALCADLRLYRRDERMERETLEKLAEIGLGFTPWVSLDYPAALLLEIRGSLTLFGGLESLIQRLRAKLEALGHRAVLAAAPAPFPAWLMASSGLERALEESTALRSRLGDLAIARLPLEQDTVNRLAKAGLHTLRDLWRLPRDGLARRYGLAVLRQLDRAAGREKEIPRLFKSSPVFEAHQELVTETENLAHLRPVCAVLLEDLATFLRRHDAATDRLELKLSHFRRPATRLELKLRYASRDPERISMLLNERLERTPLPAAVTALSLRCDSLQPYRAHETDLFAADTPGALDWEPLLEQLQQRLGRNALRFLGTAADHRPEYAWEWNESPIGFALGKGRRPLWLLPEPQPCDPSRYRLLPERERIESGWWDGAPIRRDYCVAVSPEGARAWIYQDLDGDGEWYLHGLFA</sequence>
<keyword evidence="1" id="KW-0227">DNA damage</keyword>
<feature type="region of interest" description="Disordered" evidence="2">
    <location>
        <begin position="1"/>
        <end position="21"/>
    </location>
</feature>
<evidence type="ECO:0000313" key="5">
    <source>
        <dbReference type="Proteomes" id="UP001162030"/>
    </source>
</evidence>
<dbReference type="Pfam" id="PF00817">
    <property type="entry name" value="IMS"/>
    <property type="match status" value="1"/>
</dbReference>
<dbReference type="PANTHER" id="PTHR35369:SF2">
    <property type="entry name" value="BLR3025 PROTEIN"/>
    <property type="match status" value="1"/>
</dbReference>
<proteinExistence type="predicted"/>
<dbReference type="RefSeq" id="WP_026612177.1">
    <property type="nucleotide sequence ID" value="NZ_OX458333.1"/>
</dbReference>
<reference evidence="4 5" key="1">
    <citation type="submission" date="2023-03" db="EMBL/GenBank/DDBJ databases">
        <authorList>
            <person name="Pearce D."/>
        </authorList>
    </citation>
    <scope>NUCLEOTIDE SEQUENCE [LARGE SCALE GENOMIC DNA]</scope>
    <source>
        <strain evidence="4">Msz</strain>
    </source>
</reference>
<accession>A0ABN8WZJ8</accession>
<dbReference type="InterPro" id="IPR043502">
    <property type="entry name" value="DNA/RNA_pol_sf"/>
</dbReference>
<evidence type="ECO:0000259" key="3">
    <source>
        <dbReference type="Pfam" id="PF00817"/>
    </source>
</evidence>